<dbReference type="EMBL" id="FLQU01000903">
    <property type="protein sequence ID" value="SBS90194.1"/>
    <property type="molecule type" value="Genomic_DNA"/>
</dbReference>
<evidence type="ECO:0000256" key="4">
    <source>
        <dbReference type="ARBA" id="ARBA00022692"/>
    </source>
</evidence>
<evidence type="ECO:0000256" key="5">
    <source>
        <dbReference type="ARBA" id="ARBA00022857"/>
    </source>
</evidence>
<feature type="transmembrane region" description="Helical" evidence="10">
    <location>
        <begin position="140"/>
        <end position="160"/>
    </location>
</feature>
<evidence type="ECO:0000256" key="2">
    <source>
        <dbReference type="ARBA" id="ARBA00007742"/>
    </source>
</evidence>
<keyword evidence="9 10" id="KW-0472">Membrane</keyword>
<evidence type="ECO:0000256" key="7">
    <source>
        <dbReference type="ARBA" id="ARBA00023002"/>
    </source>
</evidence>
<dbReference type="CDD" id="cd01801">
    <property type="entry name" value="Ubl_TECR_like"/>
    <property type="match status" value="1"/>
</dbReference>
<dbReference type="Pfam" id="PF02544">
    <property type="entry name" value="Steroid_dh"/>
    <property type="match status" value="1"/>
</dbReference>
<dbReference type="InterPro" id="IPR001104">
    <property type="entry name" value="3-oxo-5_a-steroid_4-DH_C"/>
</dbReference>
<dbReference type="GO" id="GO:0042761">
    <property type="term" value="P:very long-chain fatty acid biosynthetic process"/>
    <property type="evidence" value="ECO:0007669"/>
    <property type="project" value="TreeGrafter"/>
</dbReference>
<keyword evidence="6 10" id="KW-1133">Transmembrane helix</keyword>
<dbReference type="InterPro" id="IPR029071">
    <property type="entry name" value="Ubiquitin-like_domsf"/>
</dbReference>
<evidence type="ECO:0000256" key="10">
    <source>
        <dbReference type="SAM" id="Phobius"/>
    </source>
</evidence>
<reference evidence="13" key="1">
    <citation type="submission" date="2016-05" db="EMBL/GenBank/DDBJ databases">
        <authorList>
            <person name="Naeem Raeece"/>
        </authorList>
    </citation>
    <scope>NUCLEOTIDE SEQUENCE [LARGE SCALE GENOMIC DNA]</scope>
</reference>
<dbReference type="PANTHER" id="PTHR10556">
    <property type="entry name" value="3-OXO-5-ALPHA-STEROID 4-DEHYDROGENASE"/>
    <property type="match status" value="1"/>
</dbReference>
<dbReference type="InterPro" id="IPR039357">
    <property type="entry name" value="SRD5A/TECR"/>
</dbReference>
<accession>A0A1A8WEH7</accession>
<gene>
    <name evidence="12" type="ORF">POVCU2_0059990</name>
</gene>
<evidence type="ECO:0000256" key="9">
    <source>
        <dbReference type="ARBA" id="ARBA00023136"/>
    </source>
</evidence>
<evidence type="ECO:0000256" key="3">
    <source>
        <dbReference type="ARBA" id="ARBA00022516"/>
    </source>
</evidence>
<evidence type="ECO:0000256" key="8">
    <source>
        <dbReference type="ARBA" id="ARBA00023098"/>
    </source>
</evidence>
<sequence length="235" mass="27814">MKVILKKRNGKFIDCFDLSPSTTVDQFKEIYYKKYHYYPERQKWNLDSVLFAAKTNSGKDRITRNVAQCILQIAVENTYIRRTLKSGTFNENGIKDSDILIFKDLGMLSLWFLLFHFLKREFESMFVHRFSNATMPIRRVPINCGHYWVLCGVNIGYYLFHPLYKPYNFESKPVIVYAVFFVLLILEFLNLKCHLILRNLRPRGKAIARYPHALHYVMYHLSMQAICICVRNNGS</sequence>
<organism evidence="12 13">
    <name type="scientific">Plasmodium ovale curtisi</name>
    <dbReference type="NCBI Taxonomy" id="864141"/>
    <lineage>
        <taxon>Eukaryota</taxon>
        <taxon>Sar</taxon>
        <taxon>Alveolata</taxon>
        <taxon>Apicomplexa</taxon>
        <taxon>Aconoidasida</taxon>
        <taxon>Haemosporida</taxon>
        <taxon>Plasmodiidae</taxon>
        <taxon>Plasmodium</taxon>
        <taxon>Plasmodium (Plasmodium)</taxon>
    </lineage>
</organism>
<keyword evidence="5" id="KW-0521">NADP</keyword>
<dbReference type="GO" id="GO:0016627">
    <property type="term" value="F:oxidoreductase activity, acting on the CH-CH group of donors"/>
    <property type="evidence" value="ECO:0007669"/>
    <property type="project" value="InterPro"/>
</dbReference>
<comment type="similarity">
    <text evidence="2">Belongs to the steroid 5-alpha reductase family.</text>
</comment>
<comment type="subcellular location">
    <subcellularLocation>
        <location evidence="1">Endoplasmic reticulum membrane</location>
        <topology evidence="1">Multi-pass membrane protein</topology>
    </subcellularLocation>
</comment>
<proteinExistence type="inferred from homology"/>
<evidence type="ECO:0000313" key="13">
    <source>
        <dbReference type="Proteomes" id="UP000078560"/>
    </source>
</evidence>
<protein>
    <submittedName>
        <fullName evidence="12">3-oxo-5-alpha-steroid 4-dehydrogenase, putative</fullName>
    </submittedName>
</protein>
<evidence type="ECO:0000313" key="12">
    <source>
        <dbReference type="EMBL" id="SBS90194.1"/>
    </source>
</evidence>
<feature type="transmembrane region" description="Helical" evidence="10">
    <location>
        <begin position="175"/>
        <end position="197"/>
    </location>
</feature>
<evidence type="ECO:0000259" key="11">
    <source>
        <dbReference type="Pfam" id="PF02544"/>
    </source>
</evidence>
<name>A0A1A8WEH7_PLAOA</name>
<dbReference type="GO" id="GO:0005789">
    <property type="term" value="C:endoplasmic reticulum membrane"/>
    <property type="evidence" value="ECO:0007669"/>
    <property type="project" value="UniProtKB-SubCell"/>
</dbReference>
<evidence type="ECO:0000256" key="1">
    <source>
        <dbReference type="ARBA" id="ARBA00004477"/>
    </source>
</evidence>
<keyword evidence="4 10" id="KW-0812">Transmembrane</keyword>
<keyword evidence="7" id="KW-0560">Oxidoreductase</keyword>
<dbReference type="Proteomes" id="UP000078560">
    <property type="component" value="Unassembled WGS sequence"/>
</dbReference>
<feature type="domain" description="3-oxo-5-alpha-steroid 4-dehydrogenase C-terminal" evidence="11">
    <location>
        <begin position="134"/>
        <end position="213"/>
    </location>
</feature>
<keyword evidence="8" id="KW-0443">Lipid metabolism</keyword>
<dbReference type="PANTHER" id="PTHR10556:SF28">
    <property type="entry name" value="VERY-LONG-CHAIN ENOYL-COA REDUCTASE"/>
    <property type="match status" value="1"/>
</dbReference>
<dbReference type="SUPFAM" id="SSF54236">
    <property type="entry name" value="Ubiquitin-like"/>
    <property type="match status" value="1"/>
</dbReference>
<dbReference type="AlphaFoldDB" id="A0A1A8WEH7"/>
<evidence type="ECO:0000256" key="6">
    <source>
        <dbReference type="ARBA" id="ARBA00022989"/>
    </source>
</evidence>
<keyword evidence="3" id="KW-0444">Lipid biosynthesis</keyword>